<reference evidence="2" key="2">
    <citation type="submission" date="2023-04" db="EMBL/GenBank/DDBJ databases">
        <authorList>
            <person name="Bu L."/>
            <person name="Lu L."/>
            <person name="Laidemitt M.R."/>
            <person name="Zhang S.M."/>
            <person name="Mutuku M."/>
            <person name="Mkoji G."/>
            <person name="Steinauer M."/>
            <person name="Loker E.S."/>
        </authorList>
    </citation>
    <scope>NUCLEOTIDE SEQUENCE</scope>
    <source>
        <strain evidence="2">KasaAsao</strain>
        <tissue evidence="2">Whole Snail</tissue>
    </source>
</reference>
<evidence type="ECO:0000256" key="1">
    <source>
        <dbReference type="SAM" id="MobiDB-lite"/>
    </source>
</evidence>
<dbReference type="Proteomes" id="UP001233172">
    <property type="component" value="Unassembled WGS sequence"/>
</dbReference>
<gene>
    <name evidence="2" type="ORF">Bpfe_006216</name>
</gene>
<sequence length="116" mass="12785">MAMSTSTSSSITSTSEATGSTATVMNNASEDISFSKRLKLSETVFDIPKCDNSERTILDLDLLINFVAQFACPQCFGNIKAHVNKNKSKGLVKCIEVVFQECDFLNIFYTSHTDNK</sequence>
<name>A0AAD8C134_BIOPF</name>
<dbReference type="AlphaFoldDB" id="A0AAD8C134"/>
<keyword evidence="3" id="KW-1185">Reference proteome</keyword>
<organism evidence="2 3">
    <name type="scientific">Biomphalaria pfeifferi</name>
    <name type="common">Bloodfluke planorb</name>
    <name type="synonym">Freshwater snail</name>
    <dbReference type="NCBI Taxonomy" id="112525"/>
    <lineage>
        <taxon>Eukaryota</taxon>
        <taxon>Metazoa</taxon>
        <taxon>Spiralia</taxon>
        <taxon>Lophotrochozoa</taxon>
        <taxon>Mollusca</taxon>
        <taxon>Gastropoda</taxon>
        <taxon>Heterobranchia</taxon>
        <taxon>Euthyneura</taxon>
        <taxon>Panpulmonata</taxon>
        <taxon>Hygrophila</taxon>
        <taxon>Lymnaeoidea</taxon>
        <taxon>Planorbidae</taxon>
        <taxon>Biomphalaria</taxon>
    </lineage>
</organism>
<proteinExistence type="predicted"/>
<protein>
    <submittedName>
        <fullName evidence="2">Uncharacterized protein</fullName>
    </submittedName>
</protein>
<accession>A0AAD8C134</accession>
<feature type="region of interest" description="Disordered" evidence="1">
    <location>
        <begin position="1"/>
        <end position="22"/>
    </location>
</feature>
<reference evidence="2" key="1">
    <citation type="journal article" date="2023" name="PLoS Negl. Trop. Dis.">
        <title>A genome sequence for Biomphalaria pfeifferi, the major vector snail for the human-infecting parasite Schistosoma mansoni.</title>
        <authorList>
            <person name="Bu L."/>
            <person name="Lu L."/>
            <person name="Laidemitt M.R."/>
            <person name="Zhang S.M."/>
            <person name="Mutuku M."/>
            <person name="Mkoji G."/>
            <person name="Steinauer M."/>
            <person name="Loker E.S."/>
        </authorList>
    </citation>
    <scope>NUCLEOTIDE SEQUENCE</scope>
    <source>
        <strain evidence="2">KasaAsao</strain>
    </source>
</reference>
<dbReference type="EMBL" id="JASAOG010000017">
    <property type="protein sequence ID" value="KAK0064557.1"/>
    <property type="molecule type" value="Genomic_DNA"/>
</dbReference>
<evidence type="ECO:0000313" key="3">
    <source>
        <dbReference type="Proteomes" id="UP001233172"/>
    </source>
</evidence>
<evidence type="ECO:0000313" key="2">
    <source>
        <dbReference type="EMBL" id="KAK0064557.1"/>
    </source>
</evidence>
<comment type="caution">
    <text evidence="2">The sequence shown here is derived from an EMBL/GenBank/DDBJ whole genome shotgun (WGS) entry which is preliminary data.</text>
</comment>